<keyword evidence="3" id="KW-1185">Reference proteome</keyword>
<accession>A0ABV2G980</accession>
<evidence type="ECO:0000256" key="1">
    <source>
        <dbReference type="SAM" id="SignalP"/>
    </source>
</evidence>
<dbReference type="RefSeq" id="WP_354195387.1">
    <property type="nucleotide sequence ID" value="NZ_JBEPLW010000002.1"/>
</dbReference>
<comment type="caution">
    <text evidence="2">The sequence shown here is derived from an EMBL/GenBank/DDBJ whole genome shotgun (WGS) entry which is preliminary data.</text>
</comment>
<organism evidence="2 3">
    <name type="scientific">Bhargavaea ullalensis</name>
    <dbReference type="NCBI Taxonomy" id="1265685"/>
    <lineage>
        <taxon>Bacteria</taxon>
        <taxon>Bacillati</taxon>
        <taxon>Bacillota</taxon>
        <taxon>Bacilli</taxon>
        <taxon>Bacillales</taxon>
        <taxon>Caryophanaceae</taxon>
        <taxon>Bhargavaea</taxon>
    </lineage>
</organism>
<name>A0ABV2G980_9BACL</name>
<reference evidence="2 3" key="1">
    <citation type="submission" date="2024-06" db="EMBL/GenBank/DDBJ databases">
        <title>Genomic Encyclopedia of Type Strains, Phase IV (KMG-IV): sequencing the most valuable type-strain genomes for metagenomic binning, comparative biology and taxonomic classification.</title>
        <authorList>
            <person name="Goeker M."/>
        </authorList>
    </citation>
    <scope>NUCLEOTIDE SEQUENCE [LARGE SCALE GENOMIC DNA]</scope>
    <source>
        <strain evidence="2 3">DSM 26128</strain>
    </source>
</reference>
<keyword evidence="1" id="KW-0732">Signal</keyword>
<feature type="signal peptide" evidence="1">
    <location>
        <begin position="1"/>
        <end position="24"/>
    </location>
</feature>
<evidence type="ECO:0000313" key="3">
    <source>
        <dbReference type="Proteomes" id="UP001549099"/>
    </source>
</evidence>
<dbReference type="Proteomes" id="UP001549099">
    <property type="component" value="Unassembled WGS sequence"/>
</dbReference>
<proteinExistence type="predicted"/>
<feature type="chain" id="PRO_5046553962" description="DUF4352 domain-containing protein" evidence="1">
    <location>
        <begin position="25"/>
        <end position="184"/>
    </location>
</feature>
<evidence type="ECO:0000313" key="2">
    <source>
        <dbReference type="EMBL" id="MET3574833.1"/>
    </source>
</evidence>
<protein>
    <recommendedName>
        <fullName evidence="4">DUF4352 domain-containing protein</fullName>
    </recommendedName>
</protein>
<sequence length="184" mass="19738">MKKLLIFAAAAVLLSACGTGGGSSAPSGNSGDGELSVSVEGMEKTDGFIVEIDGDRVLVNDTYYLIDDNTHLVRLGDGGEQKLTADDLKPGMRADVYHSEAVAMSYPGQAYADVFTVPDGEEETEREEAFRSFLDKEGEPLLISAPQFGEGKIRFRCTVLSSNEAFAVELDTGTHEYSKEPAED</sequence>
<gene>
    <name evidence="2" type="ORF">ABID49_000715</name>
</gene>
<evidence type="ECO:0008006" key="4">
    <source>
        <dbReference type="Google" id="ProtNLM"/>
    </source>
</evidence>
<dbReference type="EMBL" id="JBEPLW010000002">
    <property type="protein sequence ID" value="MET3574833.1"/>
    <property type="molecule type" value="Genomic_DNA"/>
</dbReference>
<dbReference type="PROSITE" id="PS51257">
    <property type="entry name" value="PROKAR_LIPOPROTEIN"/>
    <property type="match status" value="1"/>
</dbReference>